<proteinExistence type="predicted"/>
<evidence type="ECO:0000256" key="4">
    <source>
        <dbReference type="ARBA" id="ARBA00023295"/>
    </source>
</evidence>
<reference evidence="7" key="1">
    <citation type="submission" date="2022-09" db="EMBL/GenBank/DDBJ databases">
        <title>Actin cytoskeleton and complex cell architecture in an #Asgard archaeon.</title>
        <authorList>
            <person name="Ponce Toledo R.I."/>
            <person name="Schleper C."/>
            <person name="Rodrigues Oliveira T."/>
            <person name="Wollweber F."/>
            <person name="Xu J."/>
            <person name="Rittmann S."/>
            <person name="Klingl A."/>
            <person name="Pilhofer M."/>
        </authorList>
    </citation>
    <scope>NUCLEOTIDE SEQUENCE</scope>
    <source>
        <strain evidence="7">B-35</strain>
    </source>
</reference>
<dbReference type="PIRSF" id="PIRSF005536">
    <property type="entry name" value="Agal"/>
    <property type="match status" value="1"/>
</dbReference>
<comment type="catalytic activity">
    <reaction evidence="1">
        <text>Hydrolysis of terminal, non-reducing alpha-D-galactose residues in alpha-D-galactosides, including galactose oligosaccharides, galactomannans and galactolipids.</text>
        <dbReference type="EC" id="3.2.1.22"/>
    </reaction>
</comment>
<dbReference type="Gene3D" id="2.60.40.1180">
    <property type="entry name" value="Golgi alpha-mannosidase II"/>
    <property type="match status" value="1"/>
</dbReference>
<evidence type="ECO:0000256" key="2">
    <source>
        <dbReference type="ARBA" id="ARBA00012755"/>
    </source>
</evidence>
<name>A0ABY6HVS0_9ARCH</name>
<dbReference type="InterPro" id="IPR050985">
    <property type="entry name" value="Alpha-glycosidase_related"/>
</dbReference>
<organism evidence="7 8">
    <name type="scientific">Candidatus Lokiarchaeum ossiferum</name>
    <dbReference type="NCBI Taxonomy" id="2951803"/>
    <lineage>
        <taxon>Archaea</taxon>
        <taxon>Promethearchaeati</taxon>
        <taxon>Promethearchaeota</taxon>
        <taxon>Promethearchaeia</taxon>
        <taxon>Promethearchaeales</taxon>
        <taxon>Promethearchaeaceae</taxon>
        <taxon>Candidatus Lokiarchaeum</taxon>
    </lineage>
</organism>
<dbReference type="InterPro" id="IPR002252">
    <property type="entry name" value="Glyco_hydro_36"/>
</dbReference>
<dbReference type="EMBL" id="CP104013">
    <property type="protein sequence ID" value="UYP47433.1"/>
    <property type="molecule type" value="Genomic_DNA"/>
</dbReference>
<evidence type="ECO:0000259" key="5">
    <source>
        <dbReference type="Pfam" id="PF16874"/>
    </source>
</evidence>
<dbReference type="Pfam" id="PF16874">
    <property type="entry name" value="Glyco_hydro_36C"/>
    <property type="match status" value="1"/>
</dbReference>
<dbReference type="InterPro" id="IPR038417">
    <property type="entry name" value="Alpga-gal_N_sf"/>
</dbReference>
<dbReference type="PANTHER" id="PTHR43053:SF3">
    <property type="entry name" value="ALPHA-GALACTOSIDASE C-RELATED"/>
    <property type="match status" value="1"/>
</dbReference>
<evidence type="ECO:0000313" key="7">
    <source>
        <dbReference type="EMBL" id="UYP47433.1"/>
    </source>
</evidence>
<dbReference type="Pfam" id="PF02065">
    <property type="entry name" value="Melibiase"/>
    <property type="match status" value="1"/>
</dbReference>
<dbReference type="Gene3D" id="3.20.20.70">
    <property type="entry name" value="Aldolase class I"/>
    <property type="match status" value="1"/>
</dbReference>
<dbReference type="InterPro" id="IPR017853">
    <property type="entry name" value="GH"/>
</dbReference>
<dbReference type="SUPFAM" id="SSF51445">
    <property type="entry name" value="(Trans)glycosidases"/>
    <property type="match status" value="1"/>
</dbReference>
<dbReference type="Proteomes" id="UP001208689">
    <property type="component" value="Chromosome"/>
</dbReference>
<dbReference type="PANTHER" id="PTHR43053">
    <property type="entry name" value="GLYCOSIDASE FAMILY 31"/>
    <property type="match status" value="1"/>
</dbReference>
<sequence>MTIECLDECKWVLNTQKTTYAFGLGVDEMLTHLYWGPRLSFSSDIPEPLRTFHASFNNMRDMANLEYPSQSGMAYHEVCLKARLHDGSRDVILNYDSYSIGDVEIREEKCPKLTVILKDPHYSLTVHLHYIVYEKYDLIERYSEIINTGSELIQLDQAFSAAFYVPEGFPYRLTTISGGWAAEYTLNQEMLVPGKKVIESRRGATSHNSHPWFALDHGNSQECSGDVWFGALRWSGNWKMSFEHTPRNQIRILAGLNNYDFTWGLLPKNPLITPSVILGFTSQGFGQASRNLHHFQEDLILPKKHNKKLRKILYNSWEATYFDVNLENQTSLAEKAASIGVELFVMDDGWFGQRNTDMAGLGDWYVNTQKFPEGLDPLINKVNELGMDFGLWVEPEMVNPDSDLYRAHPEWVFQFPNREITRARHQLNLNLAKPEVKDFVFHMVDDLLNKYNIKFIKWDWNKSISEPGWPDVPKEHQQEVMVHYIKNLYDIFSKLRVSHPNVVFETCSGGGGRIDMGILSFTDQAWISDNTNPYDRLFIQEGYSHIYCPKSMVCWVTDAGDDNLFSLKYRFYSSMMGTLGIGANLNNYTEKQLKIAKKHIKRYKEIRPLIQEGEMYRLLSPRAGNVSAVQYMNVEKTEGVVFIFLQSSKFPENRFRLIFQGLNPESQYKISKISQKLSGRLLMSLGALITLDGHFKSELLKVTQIE</sequence>
<accession>A0ABY6HVS0</accession>
<evidence type="ECO:0000256" key="3">
    <source>
        <dbReference type="ARBA" id="ARBA00022801"/>
    </source>
</evidence>
<dbReference type="InterPro" id="IPR013785">
    <property type="entry name" value="Aldolase_TIM"/>
</dbReference>
<dbReference type="InterPro" id="IPR000111">
    <property type="entry name" value="Glyco_hydro_27/36_CS"/>
</dbReference>
<dbReference type="PRINTS" id="PR00743">
    <property type="entry name" value="GLHYDRLASE36"/>
</dbReference>
<feature type="domain" description="Glycosyl hydrolase family 36 N-terminal" evidence="6">
    <location>
        <begin position="29"/>
        <end position="265"/>
    </location>
</feature>
<dbReference type="PROSITE" id="PS00512">
    <property type="entry name" value="ALPHA_GALACTOSIDASE"/>
    <property type="match status" value="1"/>
</dbReference>
<gene>
    <name evidence="7" type="ORF">NEF87_003718</name>
</gene>
<dbReference type="Gene3D" id="2.70.98.60">
    <property type="entry name" value="alpha-galactosidase from lactobacil brevis"/>
    <property type="match status" value="1"/>
</dbReference>
<evidence type="ECO:0000259" key="6">
    <source>
        <dbReference type="Pfam" id="PF16875"/>
    </source>
</evidence>
<dbReference type="Pfam" id="PF16875">
    <property type="entry name" value="Glyco_hydro_36N"/>
    <property type="match status" value="1"/>
</dbReference>
<dbReference type="InterPro" id="IPR031705">
    <property type="entry name" value="Glyco_hydro_36_C"/>
</dbReference>
<evidence type="ECO:0000313" key="8">
    <source>
        <dbReference type="Proteomes" id="UP001208689"/>
    </source>
</evidence>
<dbReference type="InterPro" id="IPR031704">
    <property type="entry name" value="Glyco_hydro_36_N"/>
</dbReference>
<dbReference type="EC" id="3.2.1.22" evidence="2"/>
<keyword evidence="8" id="KW-1185">Reference proteome</keyword>
<dbReference type="InterPro" id="IPR013780">
    <property type="entry name" value="Glyco_hydro_b"/>
</dbReference>
<keyword evidence="3" id="KW-0378">Hydrolase</keyword>
<evidence type="ECO:0000256" key="1">
    <source>
        <dbReference type="ARBA" id="ARBA00001255"/>
    </source>
</evidence>
<protein>
    <recommendedName>
        <fullName evidence="2">alpha-galactosidase</fullName>
        <ecNumber evidence="2">3.2.1.22</ecNumber>
    </recommendedName>
</protein>
<feature type="domain" description="Glycosyl hydrolase family 36 C-terminal" evidence="5">
    <location>
        <begin position="627"/>
        <end position="700"/>
    </location>
</feature>
<keyword evidence="4" id="KW-0326">Glycosidase</keyword>
<dbReference type="CDD" id="cd14791">
    <property type="entry name" value="GH36"/>
    <property type="match status" value="1"/>
</dbReference>